<dbReference type="Proteomes" id="UP000887579">
    <property type="component" value="Unplaced"/>
</dbReference>
<organism evidence="1 2">
    <name type="scientific">Panagrolaimus sp. ES5</name>
    <dbReference type="NCBI Taxonomy" id="591445"/>
    <lineage>
        <taxon>Eukaryota</taxon>
        <taxon>Metazoa</taxon>
        <taxon>Ecdysozoa</taxon>
        <taxon>Nematoda</taxon>
        <taxon>Chromadorea</taxon>
        <taxon>Rhabditida</taxon>
        <taxon>Tylenchina</taxon>
        <taxon>Panagrolaimomorpha</taxon>
        <taxon>Panagrolaimoidea</taxon>
        <taxon>Panagrolaimidae</taxon>
        <taxon>Panagrolaimus</taxon>
    </lineage>
</organism>
<evidence type="ECO:0000313" key="1">
    <source>
        <dbReference type="Proteomes" id="UP000887579"/>
    </source>
</evidence>
<accession>A0AC34FBV5</accession>
<reference evidence="2" key="1">
    <citation type="submission" date="2022-11" db="UniProtKB">
        <authorList>
            <consortium name="WormBaseParasite"/>
        </authorList>
    </citation>
    <scope>IDENTIFICATION</scope>
</reference>
<protein>
    <submittedName>
        <fullName evidence="2">Uncharacterized protein</fullName>
    </submittedName>
</protein>
<dbReference type="WBParaSite" id="ES5_v2.g14598.t1">
    <property type="protein sequence ID" value="ES5_v2.g14598.t1"/>
    <property type="gene ID" value="ES5_v2.g14598"/>
</dbReference>
<evidence type="ECO:0000313" key="2">
    <source>
        <dbReference type="WBParaSite" id="ES5_v2.g14598.t1"/>
    </source>
</evidence>
<sequence>MPSPSLNKDVLKDICKQVSYDDGIDEAIKFALSGIEPMNAFMELLTTVKSVEFKHYGVKAVFNWATYYLNFEGDICPGDMYPKEICSKILSYTPELTIFVDDIESRHMEFLNKWPNNDRLKKVCIEYAGQNTNFLEPIMSRFLNMPIKHLVADASSLIPFISTIDHREYDNVELRFENGYFDRLETMLTSFRFHSKNLTLSFSGEYTWYEILYVVTKVVKENSNGAVSTVVENLTLNFNGDIDVPELPELQLKDFFEDISKCFPNLKNVNFCIDFTFNAEGFLTEEDASIELYVSTYQEVIKQVSKAKIDYNLSVEWIREDHVVDISPTNTHFVSLCEALTNDLGFHKIEDKESCWEVEKKITDNKSFKMTVTLIHDYDPNEEYDDYEDYDYEGGDYDEFYDYDDA</sequence>
<proteinExistence type="predicted"/>
<name>A0AC34FBV5_9BILA</name>